<dbReference type="GO" id="GO:0043041">
    <property type="term" value="P:amino acid activation for nonribosomal peptide biosynthetic process"/>
    <property type="evidence" value="ECO:0007669"/>
    <property type="project" value="TreeGrafter"/>
</dbReference>
<dbReference type="SUPFAM" id="SSF47336">
    <property type="entry name" value="ACP-like"/>
    <property type="match status" value="2"/>
</dbReference>
<dbReference type="FunFam" id="3.40.50.980:FF:000001">
    <property type="entry name" value="Non-ribosomal peptide synthetase"/>
    <property type="match status" value="1"/>
</dbReference>
<reference evidence="5" key="1">
    <citation type="submission" date="2020-03" db="EMBL/GenBank/DDBJ databases">
        <authorList>
            <person name="Al Baki M.A."/>
            <person name="Choi D.Y."/>
            <person name="Kim Y."/>
        </authorList>
    </citation>
    <scope>NUCLEOTIDE SEQUENCE</scope>
    <source>
        <strain evidence="5">DY1</strain>
    </source>
</reference>
<dbReference type="InterPro" id="IPR029058">
    <property type="entry name" value="AB_hydrolase_fold"/>
</dbReference>
<sequence>MNIATELAFRNLHDTMLNPYEQDIWVEAIRNPNSSQFTVALSRSLPKSVDFVKFRQVTEQILSSELMFRNAFDKYEDSPRVKINPSLVLPQVHDYQFDNEQELVSFFSDWSYKIWDISNSPLIDIAIGRTNKKNVLMVRAHHIVADSWALNIFTQKILDAYEGNVRDTENEHLNLKKIVTSSSVSEEFDGNKSLNKIVSQIKDVDPVLFSKNWSGNSNYQDIRKTFRISAVEVMRGIDRGFTPFMTVATALSILLSNIYGNEKFFIGVPFLNRNENEITSITQKANFLPVKIEVHSNSTPSQISLAIKDKITFLKAHQAVPLGKLISEISRATTSRQLFDATISYLRYPQDCVKSDNGEFIKNVAHVHEQDAIAIHMHTYGNNTDVYGEISLNPSAFTNEMTARAFAETLIQLVNHLHEKLDEYVSQIDLLTPKQISFLKKYENGPIKPYSRTETVISLFEAKAKQFPHNIALRGQDRGGVSYAQLSEWSSTIAYALETRGINPGDIVAVSLERSPEMIAAIFGVLKVGAAYLPIDSEYPEDRVRYMLEECRVKVVISNLPHVISVDDSRHFDPTSVAKKLDSHIVCNIRTRPDSAAYVIYTSGSTGRPKGVVVEHHSVINRLEWMQEVNALNTTDVILQKTPISFDVSVWELFWWAITGASVVLLKQGAQRDPRELIRAISMHGVTVVHFVPSMFEPYVQALAEDVNSLDAVSGLKCLFMSGEALTPAVVNRYKKLFMQDRQPPRLINLYGPTEATVDVTYYELNLEQREKIVSVPIGFPINNTSIRIVSHHGQRLPIGIPGELQIGGVQLAQGYLNRPDLTSDRFIWDQSERSSRWYRSGDLAAWDKDGSIIYLGRIDGQVKIRGNRIELGEVKNALLGLPEIQKAEVLIEDDEIRGKHLIGIYVAKMDVDERKIREQLAKILPIVMIPTRFERLESIPLTPNGKFDHSKVTRALCTKKDVLPSVELGEGETIVVKVWSKILGQHNIYPDDDFYVLGGDSILMLKVRSELEAYDYRVGLTELAQYTTVRTLGNILNRLSETQQVAKEPLSSFALVSELDRDKLRHHDYYDAYPASQLQLGLIYHSYEMREGRTYKDVFRYTIKTMWDETAFKLALQALIWRHPALRTTFNLSDFDRPLQIIKNDVPVEDVLLISTPEANVYEDTIMNHFDKWSRYNYNFDSGPLFHVGIFIRKDSGLIDLILSFHHAILDGGSVANFIRELLLSYAGKTDDVELGYTVKELPNPSLFVQNEIEAIEVEEHREYWQEYLSETPNTLPIGLAKYSKLPSKGMFSYRFKVDPKLDTALRDLAKTVQLPVKSFYLAAHSVVMALMSDSEELVTGVVTHTRPDIRHAEHLLGLFLNTVPLRVSVKGLTWIQLAETVHRHEKKNHRHRRFPLSEIQAYVNTITVQTAFNYIHFHVLQDVSSKTDIEILGFEPREETNFAILVNVMRDFAREQVSIRIDLDGNLYSREQGETFVSLFRLALEKIACWPHSAVTLSQSLSAQGNIIPSLSEEPFESIPILIRRAVESNPTSIAVTHGSNELTYEELWKVSASIALLLHERGVKMHDVVGVALPRSFEQIAAIIAILRIGAVCLPIDISYPASRIKLILDIAEPAVLITVPEVTELPNFERLLILEDAIIPKITVDIDTEVTPADIAYILFTSGSTGVPKGVAMPHRGLANLINWQNRISSGSQVLSTLQFAPLSFDVSFQEISSTLAAGSILHLIDESERRDPVALLRLLDRKAVERIFLPYIALQQLAETAVSLGLFPQKLRVVASSGEQLRVTQEIRYFIAGLKGGMLENQYGPTETHVIAYNNMSGDSAYFAPLPPVGTPISGVGIIILDQHSDVVPAGIPGEICAYGKALASGYYRALNQTHQKFVKHPDIPGGVFYRTGDIGIQLPSGEIISLGRNDMQIKVRGYRIEPSEVELKIHRFFEKKGKSIEVAVVACRRDDLDSYLVAFLVGKEDHNIQEQLLQYLGSELPPYMVPSYLVWIDSLPKTPSGKRDDARLSQLKIRSESNREYRAPKDQYEHELCKLIAELLKIHQISPEQNIFDCGATSLTAMSIVVIVEKLYGINVPLSVFVSAPTIAQLAELIRSGGGEFKFDPLVPLRETGCRSPLFLVHPMGGNILSYLRMLPYLPKDQPIYALQASGVDIGSSPIPTIEEQAKFYIEKIKQVQPNGPYVIGGWSYGGFITFEIANQLIRADDTVANILILDTMALNSHAQGKASDDALLTWFFWELLWTSRGSSLPVQIVPPEIIDLQERFNYITDYAIKIGAIPAGSTNAVMYRLFDVYRTNWQAATEYNVGRPNLDITLIRAKEPLPTILREMHDTICSEYKDPKNGWGDKTSGKIKVIEIDGNHLTIMEEPYVKELVQTIVHEINAASEVLENSAEN</sequence>
<dbReference type="Pfam" id="PF00975">
    <property type="entry name" value="Thioesterase"/>
    <property type="match status" value="1"/>
</dbReference>
<dbReference type="Gene3D" id="3.30.559.10">
    <property type="entry name" value="Chloramphenicol acetyltransferase-like domain"/>
    <property type="match status" value="2"/>
</dbReference>
<protein>
    <submittedName>
        <fullName evidence="5">Nonribosomal peptide synthase NRPS-2</fullName>
    </submittedName>
</protein>
<dbReference type="InterPro" id="IPR036736">
    <property type="entry name" value="ACP-like_sf"/>
</dbReference>
<dbReference type="PANTHER" id="PTHR45527:SF14">
    <property type="entry name" value="PLIPASTATIN SYNTHASE SUBUNIT B"/>
    <property type="match status" value="1"/>
</dbReference>
<evidence type="ECO:0000256" key="3">
    <source>
        <dbReference type="ARBA" id="ARBA00022553"/>
    </source>
</evidence>
<proteinExistence type="predicted"/>
<dbReference type="PROSITE" id="PS50075">
    <property type="entry name" value="CARRIER"/>
    <property type="match status" value="2"/>
</dbReference>
<dbReference type="InterPro" id="IPR009081">
    <property type="entry name" value="PP-bd_ACP"/>
</dbReference>
<name>A0A7D5DUQ3_XENHO</name>
<dbReference type="PROSITE" id="PS00455">
    <property type="entry name" value="AMP_BINDING"/>
    <property type="match status" value="2"/>
</dbReference>
<dbReference type="Gene3D" id="2.30.38.10">
    <property type="entry name" value="Luciferase, Domain 3"/>
    <property type="match status" value="1"/>
</dbReference>
<dbReference type="InterPro" id="IPR042099">
    <property type="entry name" value="ANL_N_sf"/>
</dbReference>
<dbReference type="SUPFAM" id="SSF56801">
    <property type="entry name" value="Acetyl-CoA synthetase-like"/>
    <property type="match status" value="2"/>
</dbReference>
<dbReference type="PANTHER" id="PTHR45527">
    <property type="entry name" value="NONRIBOSOMAL PEPTIDE SYNTHETASE"/>
    <property type="match status" value="1"/>
</dbReference>
<dbReference type="InterPro" id="IPR000873">
    <property type="entry name" value="AMP-dep_synth/lig_dom"/>
</dbReference>
<dbReference type="NCBIfam" id="NF003417">
    <property type="entry name" value="PRK04813.1"/>
    <property type="match status" value="2"/>
</dbReference>
<keyword evidence="2" id="KW-0596">Phosphopantetheine</keyword>
<dbReference type="InterPro" id="IPR010071">
    <property type="entry name" value="AA_adenyl_dom"/>
</dbReference>
<dbReference type="FunFam" id="3.40.50.12780:FF:000012">
    <property type="entry name" value="Non-ribosomal peptide synthetase"/>
    <property type="match status" value="1"/>
</dbReference>
<dbReference type="Gene3D" id="1.10.1200.10">
    <property type="entry name" value="ACP-like"/>
    <property type="match status" value="2"/>
</dbReference>
<keyword evidence="3" id="KW-0597">Phosphoprotein</keyword>
<feature type="domain" description="Carrier" evidence="4">
    <location>
        <begin position="2029"/>
        <end position="2104"/>
    </location>
</feature>
<dbReference type="InterPro" id="IPR001242">
    <property type="entry name" value="Condensation_dom"/>
</dbReference>
<dbReference type="InterPro" id="IPR023213">
    <property type="entry name" value="CAT-like_dom_sf"/>
</dbReference>
<dbReference type="Pfam" id="PF00668">
    <property type="entry name" value="Condensation"/>
    <property type="match status" value="2"/>
</dbReference>
<dbReference type="NCBIfam" id="TIGR01733">
    <property type="entry name" value="AA-adenyl-dom"/>
    <property type="match status" value="1"/>
</dbReference>
<dbReference type="InterPro" id="IPR020845">
    <property type="entry name" value="AMP-binding_CS"/>
</dbReference>
<dbReference type="EMBL" id="MT197083">
    <property type="protein sequence ID" value="QLB38409.1"/>
    <property type="molecule type" value="Genomic_DNA"/>
</dbReference>
<evidence type="ECO:0000313" key="5">
    <source>
        <dbReference type="EMBL" id="QLB38409.1"/>
    </source>
</evidence>
<evidence type="ECO:0000256" key="2">
    <source>
        <dbReference type="ARBA" id="ARBA00022450"/>
    </source>
</evidence>
<comment type="cofactor">
    <cofactor evidence="1">
        <name>pantetheine 4'-phosphate</name>
        <dbReference type="ChEBI" id="CHEBI:47942"/>
    </cofactor>
</comment>
<dbReference type="GO" id="GO:0044550">
    <property type="term" value="P:secondary metabolite biosynthetic process"/>
    <property type="evidence" value="ECO:0007669"/>
    <property type="project" value="TreeGrafter"/>
</dbReference>
<evidence type="ECO:0000256" key="1">
    <source>
        <dbReference type="ARBA" id="ARBA00001957"/>
    </source>
</evidence>
<evidence type="ECO:0000259" key="4">
    <source>
        <dbReference type="PROSITE" id="PS50075"/>
    </source>
</evidence>
<dbReference type="Pfam" id="PF00550">
    <property type="entry name" value="PP-binding"/>
    <property type="match status" value="2"/>
</dbReference>
<dbReference type="Gene3D" id="3.40.50.12780">
    <property type="entry name" value="N-terminal domain of ligase-like"/>
    <property type="match status" value="1"/>
</dbReference>
<accession>A0A7D5DUQ3</accession>
<dbReference type="InterPro" id="IPR025110">
    <property type="entry name" value="AMP-bd_C"/>
</dbReference>
<dbReference type="Gene3D" id="3.30.559.30">
    <property type="entry name" value="Nonribosomal peptide synthetase, condensation domain"/>
    <property type="match status" value="2"/>
</dbReference>
<dbReference type="SMART" id="SM00823">
    <property type="entry name" value="PKS_PP"/>
    <property type="match status" value="2"/>
</dbReference>
<dbReference type="SUPFAM" id="SSF52777">
    <property type="entry name" value="CoA-dependent acyltransferases"/>
    <property type="match status" value="4"/>
</dbReference>
<dbReference type="GO" id="GO:0031177">
    <property type="term" value="F:phosphopantetheine binding"/>
    <property type="evidence" value="ECO:0007669"/>
    <property type="project" value="InterPro"/>
</dbReference>
<dbReference type="CDD" id="cd05930">
    <property type="entry name" value="A_NRPS"/>
    <property type="match status" value="1"/>
</dbReference>
<organism evidence="5">
    <name type="scientific">Xenorhabdus hominickii</name>
    <dbReference type="NCBI Taxonomy" id="351679"/>
    <lineage>
        <taxon>Bacteria</taxon>
        <taxon>Pseudomonadati</taxon>
        <taxon>Pseudomonadota</taxon>
        <taxon>Gammaproteobacteria</taxon>
        <taxon>Enterobacterales</taxon>
        <taxon>Morganellaceae</taxon>
        <taxon>Xenorhabdus</taxon>
    </lineage>
</organism>
<dbReference type="InterPro" id="IPR045851">
    <property type="entry name" value="AMP-bd_C_sf"/>
</dbReference>
<dbReference type="InterPro" id="IPR020806">
    <property type="entry name" value="PKS_PP-bd"/>
</dbReference>
<dbReference type="GO" id="GO:0005829">
    <property type="term" value="C:cytosol"/>
    <property type="evidence" value="ECO:0007669"/>
    <property type="project" value="TreeGrafter"/>
</dbReference>
<dbReference type="Gene3D" id="3.40.50.980">
    <property type="match status" value="2"/>
</dbReference>
<dbReference type="GO" id="GO:0003824">
    <property type="term" value="F:catalytic activity"/>
    <property type="evidence" value="ECO:0007669"/>
    <property type="project" value="InterPro"/>
</dbReference>
<dbReference type="Pfam" id="PF13193">
    <property type="entry name" value="AMP-binding_C"/>
    <property type="match status" value="2"/>
</dbReference>
<feature type="domain" description="Carrier" evidence="4">
    <location>
        <begin position="967"/>
        <end position="1041"/>
    </location>
</feature>
<dbReference type="FunFam" id="3.40.50.980:FF:000002">
    <property type="entry name" value="Enterobactin synthetase component F"/>
    <property type="match status" value="1"/>
</dbReference>
<dbReference type="Gene3D" id="3.40.50.1820">
    <property type="entry name" value="alpha/beta hydrolase"/>
    <property type="match status" value="1"/>
</dbReference>
<dbReference type="InterPro" id="IPR001031">
    <property type="entry name" value="Thioesterase"/>
</dbReference>
<dbReference type="Pfam" id="PF00501">
    <property type="entry name" value="AMP-binding"/>
    <property type="match status" value="2"/>
</dbReference>
<dbReference type="Gene3D" id="3.30.300.30">
    <property type="match status" value="2"/>
</dbReference>
<dbReference type="SUPFAM" id="SSF53474">
    <property type="entry name" value="alpha/beta-Hydrolases"/>
    <property type="match status" value="1"/>
</dbReference>